<dbReference type="Gene3D" id="3.10.20.410">
    <property type="match status" value="1"/>
</dbReference>
<dbReference type="InterPro" id="IPR043142">
    <property type="entry name" value="PapC-like_C_sf"/>
</dbReference>
<dbReference type="OrthoDB" id="6554712at2"/>
<keyword evidence="8" id="KW-0998">Cell outer membrane</keyword>
<evidence type="ECO:0000256" key="4">
    <source>
        <dbReference type="ARBA" id="ARBA00022452"/>
    </source>
</evidence>
<dbReference type="FunFam" id="2.60.40.3110:FF:000001">
    <property type="entry name" value="Putative fimbrial outer membrane usher"/>
    <property type="match status" value="1"/>
</dbReference>
<feature type="domain" description="PapC N-terminal" evidence="11">
    <location>
        <begin position="39"/>
        <end position="175"/>
    </location>
</feature>
<keyword evidence="7" id="KW-0472">Membrane</keyword>
<sequence length="846" mass="91985">MGMMLRTIVLTLFVTPLSLSVYASSGSTDIHNSDSDYVFDTTLLKGSGLPVDDIINYISNDKIKPGVYSVDIQLNGIFLSHENVDFRVTKDSTQPCFSPALIAQLPLKDKATVKSDSCYFLSAMVAQSSVDTDMTKMRVNIIIPETELIKTPRGYVPPDDLNAGETMLLSNYSLNQYYSRFNGSANGDYQSTWVSLNNAINFGQWQLRQQGSWSHSSPGKTLWSSNRAYLQRPILPIRSSLTVGDSYTAGNFFSGMAFRGVSLASDDRMLPQSQQGYAPVVRGVARSNARVTVSQGKAVIYETTVPPGSFVISDLYPVSYSGDLAVTVTEADGSVSTFTVPYAAGPESVRQGMFKYSAIAGRSRYVGDEDPFTEFTLQYGVSNNITTNLGSRLAQGYFSAVMGAVHSSELGAFGLDSTFSQADLPSGSQTGWMFHASYSKRIEPTNTTIAIAGYRYSTAGYRDLSDVFGLRQAWEENKQDWTSTTLNQSSRFEVSVTQDMDALGSVWLSGSTQAYRDGRSPDKQYQFGYSKQFANGISINASIARTRYSEVYRSTIDGGIGYDNYINNYYSANQQTLSSVSVSIPFGQNRQTTLSSTYTQQNGIGSTLQSTLSGVTDSERPLSYGVTYARDYDNTHSVGGTLQAATTIGSLQGTLSHGKNYSQGSAGLQGAVVIHKDGITAGPYLGETFALVEAKDAQGATIAGSQNVAIDRFGFALSPSVAPYQYNNVVLDSSGINKNAELVSSSQRIAPLAGAMVRVKFSVIHGYPMLIDIRYRGSLPIGASIYDNDGRPVGTVGQNNQAWVRNDKLEDTLTIQWGNQQSCRLHYHIADEQSHDTIIKTPGECR</sequence>
<protein>
    <submittedName>
        <fullName evidence="12">Fimbrial biogenesis outer membrane usher protein</fullName>
    </submittedName>
</protein>
<keyword evidence="6 9" id="KW-0732">Signal</keyword>
<dbReference type="PANTHER" id="PTHR30451">
    <property type="entry name" value="OUTER MEMBRANE USHER PROTEIN"/>
    <property type="match status" value="1"/>
</dbReference>
<dbReference type="Gene3D" id="2.60.40.2610">
    <property type="entry name" value="Outer membrane usher protein FimD, plug domain"/>
    <property type="match status" value="1"/>
</dbReference>
<name>A0A3N2RWS7_9ENTR</name>
<dbReference type="GO" id="GO:0009297">
    <property type="term" value="P:pilus assembly"/>
    <property type="evidence" value="ECO:0007669"/>
    <property type="project" value="InterPro"/>
</dbReference>
<dbReference type="AlphaFoldDB" id="A0A3N2RWS7"/>
<evidence type="ECO:0000256" key="8">
    <source>
        <dbReference type="ARBA" id="ARBA00023237"/>
    </source>
</evidence>
<dbReference type="Pfam" id="PF00577">
    <property type="entry name" value="Usher"/>
    <property type="match status" value="1"/>
</dbReference>
<dbReference type="Pfam" id="PF13953">
    <property type="entry name" value="PapC_C"/>
    <property type="match status" value="1"/>
</dbReference>
<evidence type="ECO:0000256" key="1">
    <source>
        <dbReference type="ARBA" id="ARBA00004571"/>
    </source>
</evidence>
<dbReference type="SUPFAM" id="SSF141729">
    <property type="entry name" value="FimD N-terminal domain-like"/>
    <property type="match status" value="1"/>
</dbReference>
<dbReference type="InterPro" id="IPR000015">
    <property type="entry name" value="Fimb_usher"/>
</dbReference>
<dbReference type="InterPro" id="IPR037224">
    <property type="entry name" value="PapC_N_sf"/>
</dbReference>
<proteinExistence type="inferred from homology"/>
<comment type="similarity">
    <text evidence="2">Belongs to the fimbrial export usher family.</text>
</comment>
<evidence type="ECO:0000259" key="10">
    <source>
        <dbReference type="Pfam" id="PF13953"/>
    </source>
</evidence>
<evidence type="ECO:0000259" key="11">
    <source>
        <dbReference type="Pfam" id="PF13954"/>
    </source>
</evidence>
<feature type="signal peptide" evidence="9">
    <location>
        <begin position="1"/>
        <end position="23"/>
    </location>
</feature>
<dbReference type="Proteomes" id="UP000268051">
    <property type="component" value="Unassembled WGS sequence"/>
</dbReference>
<dbReference type="GO" id="GO:0015473">
    <property type="term" value="F:fimbrial usher porin activity"/>
    <property type="evidence" value="ECO:0007669"/>
    <property type="project" value="InterPro"/>
</dbReference>
<dbReference type="GO" id="GO:0009279">
    <property type="term" value="C:cell outer membrane"/>
    <property type="evidence" value="ECO:0007669"/>
    <property type="project" value="UniProtKB-SubCell"/>
</dbReference>
<dbReference type="PANTHER" id="PTHR30451:SF20">
    <property type="entry name" value="FIMBRIAE USHER"/>
    <property type="match status" value="1"/>
</dbReference>
<evidence type="ECO:0000256" key="2">
    <source>
        <dbReference type="ARBA" id="ARBA00008064"/>
    </source>
</evidence>
<comment type="caution">
    <text evidence="12">The sequence shown here is derived from an EMBL/GenBank/DDBJ whole genome shotgun (WGS) entry which is preliminary data.</text>
</comment>
<dbReference type="InterPro" id="IPR025949">
    <property type="entry name" value="PapC-like_C"/>
</dbReference>
<dbReference type="InterPro" id="IPR025885">
    <property type="entry name" value="PapC_N"/>
</dbReference>
<feature type="chain" id="PRO_5018151711" evidence="9">
    <location>
        <begin position="24"/>
        <end position="846"/>
    </location>
</feature>
<evidence type="ECO:0000256" key="6">
    <source>
        <dbReference type="ARBA" id="ARBA00022729"/>
    </source>
</evidence>
<organism evidence="12 13">
    <name type="scientific">Kluyvera ascorbata</name>
    <dbReference type="NCBI Taxonomy" id="51288"/>
    <lineage>
        <taxon>Bacteria</taxon>
        <taxon>Pseudomonadati</taxon>
        <taxon>Pseudomonadota</taxon>
        <taxon>Gammaproteobacteria</taxon>
        <taxon>Enterobacterales</taxon>
        <taxon>Enterobacteriaceae</taxon>
        <taxon>Kluyvera</taxon>
    </lineage>
</organism>
<evidence type="ECO:0000313" key="12">
    <source>
        <dbReference type="EMBL" id="ROU11920.1"/>
    </source>
</evidence>
<dbReference type="InterPro" id="IPR042186">
    <property type="entry name" value="FimD_plug_dom"/>
</dbReference>
<evidence type="ECO:0000313" key="13">
    <source>
        <dbReference type="Proteomes" id="UP000268051"/>
    </source>
</evidence>
<evidence type="ECO:0000256" key="5">
    <source>
        <dbReference type="ARBA" id="ARBA00022692"/>
    </source>
</evidence>
<feature type="domain" description="PapC-like C-terminal" evidence="10">
    <location>
        <begin position="778"/>
        <end position="829"/>
    </location>
</feature>
<evidence type="ECO:0000256" key="3">
    <source>
        <dbReference type="ARBA" id="ARBA00022448"/>
    </source>
</evidence>
<accession>A0A3N2RWS7</accession>
<evidence type="ECO:0000256" key="9">
    <source>
        <dbReference type="SAM" id="SignalP"/>
    </source>
</evidence>
<keyword evidence="3" id="KW-0813">Transport</keyword>
<dbReference type="EMBL" id="RHFN01000020">
    <property type="protein sequence ID" value="ROU11920.1"/>
    <property type="molecule type" value="Genomic_DNA"/>
</dbReference>
<gene>
    <name evidence="12" type="ORF">EB837_17060</name>
</gene>
<dbReference type="Gene3D" id="2.60.40.3110">
    <property type="match status" value="1"/>
</dbReference>
<comment type="subcellular location">
    <subcellularLocation>
        <location evidence="1">Cell outer membrane</location>
        <topology evidence="1">Multi-pass membrane protein</topology>
    </subcellularLocation>
</comment>
<keyword evidence="5" id="KW-0812">Transmembrane</keyword>
<keyword evidence="4" id="KW-1134">Transmembrane beta strand</keyword>
<reference evidence="12 13" key="1">
    <citation type="submission" date="2018-10" db="EMBL/GenBank/DDBJ databases">
        <title>Horizontal transference of carbapenem resistance between Klebsiella pneumoniae and Kluyvera ascorbata during abdominal infection: a case report.</title>
        <authorList>
            <person name="Raro O.H.F."/>
            <person name="Lima-Morales D."/>
            <person name="Barth A.L."/>
            <person name="Paim T.G.S."/>
            <person name="Mott M.P."/>
            <person name="Riche C.V.W."/>
            <person name="Teixeira U.F."/>
            <person name="Waechter F."/>
            <person name="Dias C.A.G."/>
        </authorList>
    </citation>
    <scope>NUCLEOTIDE SEQUENCE [LARGE SCALE GENOMIC DNA]</scope>
    <source>
        <strain evidence="12 13">OT2</strain>
    </source>
</reference>
<dbReference type="Gene3D" id="2.60.40.2070">
    <property type="match status" value="1"/>
</dbReference>
<evidence type="ECO:0000256" key="7">
    <source>
        <dbReference type="ARBA" id="ARBA00023136"/>
    </source>
</evidence>
<dbReference type="Pfam" id="PF13954">
    <property type="entry name" value="PapC_N"/>
    <property type="match status" value="1"/>
</dbReference>